<keyword evidence="2" id="KW-0732">Signal</keyword>
<reference evidence="3 4" key="1">
    <citation type="journal article" date="2020" name="Microbiol. Resour. Announc.">
        <title>Complete genome sequence of Pseudomonas otitidis strain MrB4, isolated from Lake Biwa in Japan.</title>
        <authorList>
            <person name="Miyazaki K."/>
            <person name="Hase E."/>
            <person name="Maruya T."/>
        </authorList>
    </citation>
    <scope>NUCLEOTIDE SEQUENCE [LARGE SCALE GENOMIC DNA]</scope>
    <source>
        <strain evidence="3 4">MrB4</strain>
    </source>
</reference>
<dbReference type="AlphaFoldDB" id="A0A679GKB7"/>
<accession>A0A679GKB7</accession>
<dbReference type="EMBL" id="AP022642">
    <property type="protein sequence ID" value="BCA28808.1"/>
    <property type="molecule type" value="Genomic_DNA"/>
</dbReference>
<evidence type="ECO:0000313" key="4">
    <source>
        <dbReference type="Proteomes" id="UP000501237"/>
    </source>
</evidence>
<evidence type="ECO:0000256" key="2">
    <source>
        <dbReference type="SAM" id="SignalP"/>
    </source>
</evidence>
<evidence type="ECO:0000256" key="1">
    <source>
        <dbReference type="SAM" id="MobiDB-lite"/>
    </source>
</evidence>
<evidence type="ECO:0008006" key="5">
    <source>
        <dbReference type="Google" id="ProtNLM"/>
    </source>
</evidence>
<feature type="chain" id="PRO_5025396997" description="Lipoprotein" evidence="2">
    <location>
        <begin position="21"/>
        <end position="142"/>
    </location>
</feature>
<feature type="region of interest" description="Disordered" evidence="1">
    <location>
        <begin position="93"/>
        <end position="112"/>
    </location>
</feature>
<feature type="signal peptide" evidence="2">
    <location>
        <begin position="1"/>
        <end position="20"/>
    </location>
</feature>
<feature type="region of interest" description="Disordered" evidence="1">
    <location>
        <begin position="68"/>
        <end position="87"/>
    </location>
</feature>
<dbReference type="Proteomes" id="UP000501237">
    <property type="component" value="Chromosome"/>
</dbReference>
<name>A0A679GKB7_9GAMM</name>
<evidence type="ECO:0000313" key="3">
    <source>
        <dbReference type="EMBL" id="BCA28808.1"/>
    </source>
</evidence>
<gene>
    <name evidence="3" type="ORF">PtoMrB4_27850</name>
</gene>
<dbReference type="KEGG" id="poj:PtoMrB4_27850"/>
<organism evidence="3 4">
    <name type="scientific">Metapseudomonas otitidis</name>
    <dbReference type="NCBI Taxonomy" id="319939"/>
    <lineage>
        <taxon>Bacteria</taxon>
        <taxon>Pseudomonadati</taxon>
        <taxon>Pseudomonadota</taxon>
        <taxon>Gammaproteobacteria</taxon>
        <taxon>Pseudomonadales</taxon>
        <taxon>Pseudomonadaceae</taxon>
        <taxon>Metapseudomonas</taxon>
    </lineage>
</organism>
<dbReference type="GeneID" id="57398003"/>
<protein>
    <recommendedName>
        <fullName evidence="5">Lipoprotein</fullName>
    </recommendedName>
</protein>
<proteinExistence type="predicted"/>
<dbReference type="RefSeq" id="WP_172433636.1">
    <property type="nucleotide sequence ID" value="NZ_AP022642.1"/>
</dbReference>
<sequence length="142" mass="15417">MRRLPLLLLLGCLPAGLALAEGCHVNSRTSSAAVTGIETESCYEFVGMPAEALDWSCSNESKDMTSTRKQRVAQCPGGEQARCDAPLDQESLANPRASARGPDTARPAVPNDARVLTRYYQMTDLGQVRTDCEKSGGRWQEQ</sequence>